<dbReference type="Proteomes" id="UP000558475">
    <property type="component" value="Unassembled WGS sequence"/>
</dbReference>
<gene>
    <name evidence="1" type="ORF">HGG76_27395</name>
</gene>
<comment type="caution">
    <text evidence="1">The sequence shown here is derived from an EMBL/GenBank/DDBJ whole genome shotgun (WGS) entry which is preliminary data.</text>
</comment>
<evidence type="ECO:0000313" key="2">
    <source>
        <dbReference type="Proteomes" id="UP000558475"/>
    </source>
</evidence>
<proteinExistence type="predicted"/>
<organism evidence="1 2">
    <name type="scientific">Brucella tritici</name>
    <dbReference type="NCBI Taxonomy" id="94626"/>
    <lineage>
        <taxon>Bacteria</taxon>
        <taxon>Pseudomonadati</taxon>
        <taxon>Pseudomonadota</taxon>
        <taxon>Alphaproteobacteria</taxon>
        <taxon>Hyphomicrobiales</taxon>
        <taxon>Brucellaceae</taxon>
        <taxon>Brucella/Ochrobactrum group</taxon>
        <taxon>Brucella</taxon>
    </lineage>
</organism>
<dbReference type="EMBL" id="JAAXZB010000005">
    <property type="protein sequence ID" value="NKW11326.1"/>
    <property type="molecule type" value="Genomic_DNA"/>
</dbReference>
<sequence length="140" mass="15483">MSNITMEEIKAVAEGYGLFVKSVSLFEGNTRASITFSNGDDDFKFDKGNSGAWLSKEFSRDKQWGYFDGCSTGGLNVNILYWHLLESEKPYGSFNTVEEMLGIIASEYGLNVPDSQIDLKRDLALGVLSMILGSRTLMAN</sequence>
<evidence type="ECO:0000313" key="1">
    <source>
        <dbReference type="EMBL" id="NKW11326.1"/>
    </source>
</evidence>
<accession>A0A7X6JDM8</accession>
<dbReference type="AlphaFoldDB" id="A0A7X6JDM8"/>
<reference evidence="1 2" key="1">
    <citation type="submission" date="2020-04" db="EMBL/GenBank/DDBJ databases">
        <title>Whole genome sequencing of clinical and environmental type strains of Ochrobactrum.</title>
        <authorList>
            <person name="Dharne M."/>
        </authorList>
    </citation>
    <scope>NUCLEOTIDE SEQUENCE [LARGE SCALE GENOMIC DNA]</scope>
    <source>
        <strain evidence="1 2">DSM 13340</strain>
    </source>
</reference>
<protein>
    <submittedName>
        <fullName evidence="1">Uncharacterized protein</fullName>
    </submittedName>
</protein>
<name>A0A7X6JDM8_9HYPH</name>